<dbReference type="InterPro" id="IPR005018">
    <property type="entry name" value="DOMON_domain"/>
</dbReference>
<dbReference type="Gene3D" id="2.60.120.230">
    <property type="match status" value="1"/>
</dbReference>
<keyword evidence="2" id="KW-1015">Disulfide bond</keyword>
<dbReference type="Pfam" id="PF03712">
    <property type="entry name" value="Cu2_monoox_C"/>
    <property type="match status" value="1"/>
</dbReference>
<dbReference type="CDD" id="cd09631">
    <property type="entry name" value="DOMON_DOH"/>
    <property type="match status" value="1"/>
</dbReference>
<dbReference type="GO" id="GO:0030667">
    <property type="term" value="C:secretory granule membrane"/>
    <property type="evidence" value="ECO:0007669"/>
    <property type="project" value="TreeGrafter"/>
</dbReference>
<gene>
    <name evidence="6" type="ORF">Fcan01_09995</name>
</gene>
<reference evidence="6 7" key="1">
    <citation type="submission" date="2015-12" db="EMBL/GenBank/DDBJ databases">
        <title>The genome of Folsomia candida.</title>
        <authorList>
            <person name="Faddeeva A."/>
            <person name="Derks M.F."/>
            <person name="Anvar Y."/>
            <person name="Smit S."/>
            <person name="Van Straalen N."/>
            <person name="Roelofs D."/>
        </authorList>
    </citation>
    <scope>NUCLEOTIDE SEQUENCE [LARGE SCALE GENOMIC DNA]</scope>
    <source>
        <strain evidence="6 7">VU population</strain>
        <tissue evidence="6">Whole body</tissue>
    </source>
</reference>
<dbReference type="InterPro" id="IPR008977">
    <property type="entry name" value="PHM/PNGase_F_dom_sf"/>
</dbReference>
<accession>A0A226EH77</accession>
<dbReference type="GO" id="GO:0042421">
    <property type="term" value="P:norepinephrine biosynthetic process"/>
    <property type="evidence" value="ECO:0007669"/>
    <property type="project" value="TreeGrafter"/>
</dbReference>
<proteinExistence type="inferred from homology"/>
<name>A0A226EH77_FOLCA</name>
<organism evidence="6 7">
    <name type="scientific">Folsomia candida</name>
    <name type="common">Springtail</name>
    <dbReference type="NCBI Taxonomy" id="158441"/>
    <lineage>
        <taxon>Eukaryota</taxon>
        <taxon>Metazoa</taxon>
        <taxon>Ecdysozoa</taxon>
        <taxon>Arthropoda</taxon>
        <taxon>Hexapoda</taxon>
        <taxon>Collembola</taxon>
        <taxon>Entomobryomorpha</taxon>
        <taxon>Isotomoidea</taxon>
        <taxon>Isotomidae</taxon>
        <taxon>Proisotominae</taxon>
        <taxon>Folsomia</taxon>
    </lineage>
</organism>
<dbReference type="InterPro" id="IPR036939">
    <property type="entry name" value="Cu2_ascorb_mOase_N_sf"/>
</dbReference>
<comment type="caution">
    <text evidence="6">The sequence shown here is derived from an EMBL/GenBank/DDBJ whole genome shotgun (WGS) entry which is preliminary data.</text>
</comment>
<dbReference type="OrthoDB" id="129121at2759"/>
<dbReference type="GO" id="GO:0042420">
    <property type="term" value="P:dopamine catabolic process"/>
    <property type="evidence" value="ECO:0007669"/>
    <property type="project" value="TreeGrafter"/>
</dbReference>
<dbReference type="GO" id="GO:0006589">
    <property type="term" value="P:octopamine biosynthetic process"/>
    <property type="evidence" value="ECO:0007669"/>
    <property type="project" value="TreeGrafter"/>
</dbReference>
<dbReference type="InterPro" id="IPR000323">
    <property type="entry name" value="Cu2_ascorb_mOase_N"/>
</dbReference>
<dbReference type="InterPro" id="IPR024548">
    <property type="entry name" value="Cu2_monoox_C"/>
</dbReference>
<keyword evidence="6" id="KW-0503">Monooxygenase</keyword>
<dbReference type="Pfam" id="PF03351">
    <property type="entry name" value="DOMON"/>
    <property type="match status" value="1"/>
</dbReference>
<dbReference type="PROSITE" id="PS50836">
    <property type="entry name" value="DOMON"/>
    <property type="match status" value="1"/>
</dbReference>
<keyword evidence="7" id="KW-1185">Reference proteome</keyword>
<dbReference type="PANTHER" id="PTHR10157:SF23">
    <property type="entry name" value="MOXD1 HOMOLOG 1"/>
    <property type="match status" value="1"/>
</dbReference>
<keyword evidence="4" id="KW-0732">Signal</keyword>
<sequence>MKSRQIFLLILSHFSNSFGFVSNSVTLNPLLERTAMLDRGGNFEVRWAVDKEKELITFEVKVNTTGYVGFGISSTGRMKSADIVIGGVDSDGKTYFEDRHGIGNVEPVIDVSQDWTLLDAKKSEGVTHLKFSRRLETCDEDDVDIKMGPKLNNELALRHTHHLTLYSCQPPLNNADPQKYFAQFKDGNCFSGGYSDDIGERRFDAYKDCSTIIYSWAIGGNIMIFPENVGLAISTRKGKRREYFLLELHLNNPGLAKGLSFQTGVELFYSEQPRPIEVGLLGFGVVADFRLTIPPDSSNFKVVSHCSPECTKFLPDTGYTLFNVQLHAHNTANKMRVRHFREDVELPFLGDDQNYDNGYQENRNIKEVKLLPGDHLTLECTYDTRGLQPPRVVRGGYRTTDEMCDAIMYPKGRVVGNLTYAEYLSSHVNWTEDLRLKIQDIQAYTPQLVGCAVQDPAIDLSAALIDPKTKFQVLTQYPKVTTTYQPPSSLDKNCSARREVFISSSSSSSVTKVQMLQIYFIVLTATSVLLFKESCT</sequence>
<dbReference type="GO" id="GO:0005615">
    <property type="term" value="C:extracellular space"/>
    <property type="evidence" value="ECO:0007669"/>
    <property type="project" value="TreeGrafter"/>
</dbReference>
<dbReference type="InterPro" id="IPR045266">
    <property type="entry name" value="DOH_DOMON"/>
</dbReference>
<dbReference type="OMA" id="WIANEQA"/>
<evidence type="ECO:0000256" key="4">
    <source>
        <dbReference type="SAM" id="SignalP"/>
    </source>
</evidence>
<dbReference type="SUPFAM" id="SSF49742">
    <property type="entry name" value="PHM/PNGase F"/>
    <property type="match status" value="2"/>
</dbReference>
<evidence type="ECO:0000313" key="7">
    <source>
        <dbReference type="Proteomes" id="UP000198287"/>
    </source>
</evidence>
<protein>
    <submittedName>
        <fullName evidence="6">DBH-like monooxygenase protein 1</fullName>
    </submittedName>
</protein>
<dbReference type="GO" id="GO:0005507">
    <property type="term" value="F:copper ion binding"/>
    <property type="evidence" value="ECO:0007669"/>
    <property type="project" value="InterPro"/>
</dbReference>
<keyword evidence="6" id="KW-0560">Oxidoreductase</keyword>
<keyword evidence="3" id="KW-0325">Glycoprotein</keyword>
<dbReference type="Proteomes" id="UP000198287">
    <property type="component" value="Unassembled WGS sequence"/>
</dbReference>
<dbReference type="GO" id="GO:0004500">
    <property type="term" value="F:dopamine beta-monooxygenase activity"/>
    <property type="evidence" value="ECO:0007669"/>
    <property type="project" value="InterPro"/>
</dbReference>
<evidence type="ECO:0000256" key="1">
    <source>
        <dbReference type="ARBA" id="ARBA00010676"/>
    </source>
</evidence>
<feature type="domain" description="DOMON" evidence="5">
    <location>
        <begin position="41"/>
        <end position="158"/>
    </location>
</feature>
<dbReference type="Gene3D" id="2.60.120.310">
    <property type="entry name" value="Copper type II, ascorbate-dependent monooxygenase, N-terminal domain"/>
    <property type="match status" value="1"/>
</dbReference>
<evidence type="ECO:0000256" key="2">
    <source>
        <dbReference type="ARBA" id="ARBA00023157"/>
    </source>
</evidence>
<evidence type="ECO:0000313" key="6">
    <source>
        <dbReference type="EMBL" id="OXA56477.1"/>
    </source>
</evidence>
<dbReference type="InterPro" id="IPR014784">
    <property type="entry name" value="Cu2_ascorb_mOase-like_C"/>
</dbReference>
<dbReference type="InterPro" id="IPR000945">
    <property type="entry name" value="DBH-like"/>
</dbReference>
<dbReference type="AlphaFoldDB" id="A0A226EH77"/>
<dbReference type="SMART" id="SM00664">
    <property type="entry name" value="DoH"/>
    <property type="match status" value="1"/>
</dbReference>
<evidence type="ECO:0000259" key="5">
    <source>
        <dbReference type="PROSITE" id="PS50836"/>
    </source>
</evidence>
<feature type="signal peptide" evidence="4">
    <location>
        <begin position="1"/>
        <end position="19"/>
    </location>
</feature>
<feature type="chain" id="PRO_5012398173" evidence="4">
    <location>
        <begin position="20"/>
        <end position="536"/>
    </location>
</feature>
<evidence type="ECO:0000256" key="3">
    <source>
        <dbReference type="ARBA" id="ARBA00023180"/>
    </source>
</evidence>
<comment type="similarity">
    <text evidence="1">Belongs to the copper type II ascorbate-dependent monooxygenase family.</text>
</comment>
<dbReference type="Pfam" id="PF01082">
    <property type="entry name" value="Cu2_monooxygen"/>
    <property type="match status" value="1"/>
</dbReference>
<dbReference type="EMBL" id="LNIX01000004">
    <property type="protein sequence ID" value="OXA56477.1"/>
    <property type="molecule type" value="Genomic_DNA"/>
</dbReference>
<dbReference type="PANTHER" id="PTHR10157">
    <property type="entry name" value="DOPAMINE BETA HYDROXYLASE RELATED"/>
    <property type="match status" value="1"/>
</dbReference>